<feature type="domain" description="HTH lysR-type" evidence="5">
    <location>
        <begin position="34"/>
        <end position="91"/>
    </location>
</feature>
<evidence type="ECO:0000313" key="6">
    <source>
        <dbReference type="EMBL" id="VVE54726.1"/>
    </source>
</evidence>
<dbReference type="InterPro" id="IPR000847">
    <property type="entry name" value="LysR_HTH_N"/>
</dbReference>
<dbReference type="Pfam" id="PF03466">
    <property type="entry name" value="LysR_substrate"/>
    <property type="match status" value="1"/>
</dbReference>
<keyword evidence="7" id="KW-1185">Reference proteome</keyword>
<dbReference type="InterPro" id="IPR036390">
    <property type="entry name" value="WH_DNA-bd_sf"/>
</dbReference>
<dbReference type="PANTHER" id="PTHR30537:SF30">
    <property type="entry name" value="TRANSCRIPTIONAL REGULATOR-RELATED"/>
    <property type="match status" value="1"/>
</dbReference>
<dbReference type="CDD" id="cd08422">
    <property type="entry name" value="PBP2_CrgA_like"/>
    <property type="match status" value="1"/>
</dbReference>
<evidence type="ECO:0000256" key="3">
    <source>
        <dbReference type="ARBA" id="ARBA00023125"/>
    </source>
</evidence>
<dbReference type="PANTHER" id="PTHR30537">
    <property type="entry name" value="HTH-TYPE TRANSCRIPTIONAL REGULATOR"/>
    <property type="match status" value="1"/>
</dbReference>
<keyword evidence="3" id="KW-0238">DNA-binding</keyword>
<dbReference type="InterPro" id="IPR058163">
    <property type="entry name" value="LysR-type_TF_proteobact-type"/>
</dbReference>
<dbReference type="SUPFAM" id="SSF46785">
    <property type="entry name" value="Winged helix' DNA-binding domain"/>
    <property type="match status" value="1"/>
</dbReference>
<dbReference type="PROSITE" id="PS50931">
    <property type="entry name" value="HTH_LYSR"/>
    <property type="match status" value="1"/>
</dbReference>
<dbReference type="GO" id="GO:0043565">
    <property type="term" value="F:sequence-specific DNA binding"/>
    <property type="evidence" value="ECO:0007669"/>
    <property type="project" value="TreeGrafter"/>
</dbReference>
<dbReference type="FunFam" id="1.10.10.10:FF:000001">
    <property type="entry name" value="LysR family transcriptional regulator"/>
    <property type="match status" value="1"/>
</dbReference>
<keyword evidence="2" id="KW-0805">Transcription regulation</keyword>
<keyword evidence="4" id="KW-0804">Transcription</keyword>
<name>A0A5E4Z0U2_9BURK</name>
<dbReference type="Pfam" id="PF00126">
    <property type="entry name" value="HTH_1"/>
    <property type="match status" value="1"/>
</dbReference>
<dbReference type="InterPro" id="IPR005119">
    <property type="entry name" value="LysR_subst-bd"/>
</dbReference>
<comment type="similarity">
    <text evidence="1">Belongs to the LysR transcriptional regulatory family.</text>
</comment>
<evidence type="ECO:0000256" key="4">
    <source>
        <dbReference type="ARBA" id="ARBA00023163"/>
    </source>
</evidence>
<dbReference type="GO" id="GO:0006351">
    <property type="term" value="P:DNA-templated transcription"/>
    <property type="evidence" value="ECO:0007669"/>
    <property type="project" value="TreeGrafter"/>
</dbReference>
<dbReference type="GO" id="GO:0003700">
    <property type="term" value="F:DNA-binding transcription factor activity"/>
    <property type="evidence" value="ECO:0007669"/>
    <property type="project" value="InterPro"/>
</dbReference>
<dbReference type="SUPFAM" id="SSF53850">
    <property type="entry name" value="Periplasmic binding protein-like II"/>
    <property type="match status" value="1"/>
</dbReference>
<evidence type="ECO:0000313" key="7">
    <source>
        <dbReference type="Proteomes" id="UP000333828"/>
    </source>
</evidence>
<dbReference type="EMBL" id="CABPSI010000006">
    <property type="protein sequence ID" value="VVE54726.1"/>
    <property type="molecule type" value="Genomic_DNA"/>
</dbReference>
<gene>
    <name evidence="6" type="primary">dmlR_11</name>
    <name evidence="6" type="ORF">PIN31115_04926</name>
</gene>
<evidence type="ECO:0000256" key="2">
    <source>
        <dbReference type="ARBA" id="ARBA00023015"/>
    </source>
</evidence>
<evidence type="ECO:0000256" key="1">
    <source>
        <dbReference type="ARBA" id="ARBA00009437"/>
    </source>
</evidence>
<reference evidence="6 7" key="1">
    <citation type="submission" date="2019-08" db="EMBL/GenBank/DDBJ databases">
        <authorList>
            <person name="Peeters C."/>
        </authorList>
    </citation>
    <scope>NUCLEOTIDE SEQUENCE [LARGE SCALE GENOMIC DNA]</scope>
    <source>
        <strain evidence="6 7">LMG 31115</strain>
    </source>
</reference>
<dbReference type="Proteomes" id="UP000333828">
    <property type="component" value="Unassembled WGS sequence"/>
</dbReference>
<dbReference type="Gene3D" id="1.10.10.10">
    <property type="entry name" value="Winged helix-like DNA-binding domain superfamily/Winged helix DNA-binding domain"/>
    <property type="match status" value="1"/>
</dbReference>
<dbReference type="AlphaFoldDB" id="A0A5E4Z0U2"/>
<dbReference type="PRINTS" id="PR00039">
    <property type="entry name" value="HTHLYSR"/>
</dbReference>
<dbReference type="Gene3D" id="3.40.190.290">
    <property type="match status" value="1"/>
</dbReference>
<proteinExistence type="inferred from homology"/>
<protein>
    <submittedName>
        <fullName evidence="6">HTH-type transcriptional regulator DmlR</fullName>
    </submittedName>
</protein>
<dbReference type="InterPro" id="IPR036388">
    <property type="entry name" value="WH-like_DNA-bd_sf"/>
</dbReference>
<sequence>MTKAPDSPDSPNLPPEKPPIIAPGVPALKASGADRVELMQTFVRIVEAGSLSAAAALLGTTQPTVSRRLQMLERSLGLRLLQRSTHQMKLTEDGERCFTRAKELVESWEAFEADLRGTGEEPEGTLRVLAPHAFGQELLVGPLVSFLERYAGIKVHWFLQDREPDFIAEGIDCAIHVGELRDPSNVAITLTDVPRIVVASPELLQDRRLPTHPHELAQMPWLALTTFYRNDITLTHKDTRESARVTFEPRMSTDSLYVLRGATLRGLGVGVSSAWVMAEDVAQGRLIQLIPDWRSTALPMYIIYPYAKHYPARLLRFVEAMRAAVPSVIDSEQRKIRDL</sequence>
<organism evidence="6 7">
    <name type="scientific">Pandoraea iniqua</name>
    <dbReference type="NCBI Taxonomy" id="2508288"/>
    <lineage>
        <taxon>Bacteria</taxon>
        <taxon>Pseudomonadati</taxon>
        <taxon>Pseudomonadota</taxon>
        <taxon>Betaproteobacteria</taxon>
        <taxon>Burkholderiales</taxon>
        <taxon>Burkholderiaceae</taxon>
        <taxon>Pandoraea</taxon>
    </lineage>
</organism>
<accession>A0A5E4Z0U2</accession>
<evidence type="ECO:0000259" key="5">
    <source>
        <dbReference type="PROSITE" id="PS50931"/>
    </source>
</evidence>